<keyword evidence="2" id="KW-1185">Reference proteome</keyword>
<dbReference type="PANTHER" id="PTHR30050">
    <property type="entry name" value="CHROMOSOMAL REPLICATION INITIATOR PROTEIN DNAA"/>
    <property type="match status" value="1"/>
</dbReference>
<evidence type="ECO:0000313" key="1">
    <source>
        <dbReference type="EMBL" id="KAK3584152.1"/>
    </source>
</evidence>
<comment type="caution">
    <text evidence="1">The sequence shown here is derived from an EMBL/GenBank/DDBJ whole genome shotgun (WGS) entry which is preliminary data.</text>
</comment>
<organism evidence="1 2">
    <name type="scientific">Potamilus streckersoni</name>
    <dbReference type="NCBI Taxonomy" id="2493646"/>
    <lineage>
        <taxon>Eukaryota</taxon>
        <taxon>Metazoa</taxon>
        <taxon>Spiralia</taxon>
        <taxon>Lophotrochozoa</taxon>
        <taxon>Mollusca</taxon>
        <taxon>Bivalvia</taxon>
        <taxon>Autobranchia</taxon>
        <taxon>Heteroconchia</taxon>
        <taxon>Palaeoheterodonta</taxon>
        <taxon>Unionida</taxon>
        <taxon>Unionoidea</taxon>
        <taxon>Unionidae</taxon>
        <taxon>Ambleminae</taxon>
        <taxon>Lampsilini</taxon>
        <taxon>Potamilus</taxon>
    </lineage>
</organism>
<reference evidence="1" key="2">
    <citation type="journal article" date="2021" name="Genome Biol. Evol.">
        <title>Developing a high-quality reference genome for a parasitic bivalve with doubly uniparental inheritance (Bivalvia: Unionida).</title>
        <authorList>
            <person name="Smith C.H."/>
        </authorList>
    </citation>
    <scope>NUCLEOTIDE SEQUENCE</scope>
    <source>
        <strain evidence="1">CHS0354</strain>
        <tissue evidence="1">Mantle</tissue>
    </source>
</reference>
<proteinExistence type="predicted"/>
<dbReference type="AlphaFoldDB" id="A0AAE0S2D9"/>
<dbReference type="GO" id="GO:0005524">
    <property type="term" value="F:ATP binding"/>
    <property type="evidence" value="ECO:0007669"/>
    <property type="project" value="InterPro"/>
</dbReference>
<dbReference type="SUPFAM" id="SSF52540">
    <property type="entry name" value="P-loop containing nucleoside triphosphate hydrolases"/>
    <property type="match status" value="1"/>
</dbReference>
<gene>
    <name evidence="1" type="ORF">CHS0354_035232</name>
</gene>
<dbReference type="Proteomes" id="UP001195483">
    <property type="component" value="Unassembled WGS sequence"/>
</dbReference>
<name>A0AAE0S2D9_9BIVA</name>
<sequence length="281" mass="32102">MHAERCRHCSAVCNLCEGTGKLHYQNEQALWFSRSCSCQETDRKIALLRLLKLPGKFFDADFDNFNRKLPNQTDVSKFESALDKGKQFTDTVAREYAEKKSGFGIKGLLFHGSPGSGKTRLMAVILKELILQSSLTVRFTEFSSLISEIKKGYDNGESQSNLIDPLIEADILGIDELAKGRRSDWYLGITDEIITGRYNAGKITLFTTNYNPGEAKPYARSEVKEDDIELYTLQERLNPRIFSRLMEMTEFVDMNFFDYRQLEHAHNLQSTRTPGVNVIRN</sequence>
<dbReference type="Gene3D" id="3.40.50.300">
    <property type="entry name" value="P-loop containing nucleotide triphosphate hydrolases"/>
    <property type="match status" value="1"/>
</dbReference>
<evidence type="ECO:0008006" key="3">
    <source>
        <dbReference type="Google" id="ProtNLM"/>
    </source>
</evidence>
<accession>A0AAE0S2D9</accession>
<dbReference type="EMBL" id="JAEAOA010002069">
    <property type="protein sequence ID" value="KAK3584152.1"/>
    <property type="molecule type" value="Genomic_DNA"/>
</dbReference>
<reference evidence="1" key="1">
    <citation type="journal article" date="2021" name="Genome Biol. Evol.">
        <title>A High-Quality Reference Genome for a Parasitic Bivalve with Doubly Uniparental Inheritance (Bivalvia: Unionida).</title>
        <authorList>
            <person name="Smith C.H."/>
        </authorList>
    </citation>
    <scope>NUCLEOTIDE SEQUENCE</scope>
    <source>
        <strain evidence="1">CHS0354</strain>
    </source>
</reference>
<reference evidence="1" key="3">
    <citation type="submission" date="2023-05" db="EMBL/GenBank/DDBJ databases">
        <authorList>
            <person name="Smith C.H."/>
        </authorList>
    </citation>
    <scope>NUCLEOTIDE SEQUENCE</scope>
    <source>
        <strain evidence="1">CHS0354</strain>
        <tissue evidence="1">Mantle</tissue>
    </source>
</reference>
<dbReference type="InterPro" id="IPR027417">
    <property type="entry name" value="P-loop_NTPase"/>
</dbReference>
<dbReference type="GO" id="GO:0006260">
    <property type="term" value="P:DNA replication"/>
    <property type="evidence" value="ECO:0007669"/>
    <property type="project" value="TreeGrafter"/>
</dbReference>
<protein>
    <recommendedName>
        <fullName evidence="3">AAA+ ATPase domain-containing protein</fullName>
    </recommendedName>
</protein>
<evidence type="ECO:0000313" key="2">
    <source>
        <dbReference type="Proteomes" id="UP001195483"/>
    </source>
</evidence>
<dbReference type="PANTHER" id="PTHR30050:SF4">
    <property type="entry name" value="ATP-BINDING PROTEIN RV3427C IN INSERTION SEQUENCE-RELATED"/>
    <property type="match status" value="1"/>
</dbReference>